<keyword evidence="2" id="KW-1185">Reference proteome</keyword>
<dbReference type="EMBL" id="JBBNAG010000001">
    <property type="protein sequence ID" value="KAK9165959.1"/>
    <property type="molecule type" value="Genomic_DNA"/>
</dbReference>
<dbReference type="Proteomes" id="UP001419268">
    <property type="component" value="Unassembled WGS sequence"/>
</dbReference>
<sequence>MDAMKVFGKEANAWRRINKFCLCLTVLRFISNQQNFISRRIPPLIPTIYSSIESEVLSSFARSPDV</sequence>
<dbReference type="AlphaFoldDB" id="A0AAP0LBH7"/>
<reference evidence="1 2" key="1">
    <citation type="submission" date="2024-01" db="EMBL/GenBank/DDBJ databases">
        <title>Genome assemblies of Stephania.</title>
        <authorList>
            <person name="Yang L."/>
        </authorList>
    </citation>
    <scope>NUCLEOTIDE SEQUENCE [LARGE SCALE GENOMIC DNA]</scope>
    <source>
        <strain evidence="1">JXDWG</strain>
        <tissue evidence="1">Leaf</tissue>
    </source>
</reference>
<protein>
    <submittedName>
        <fullName evidence="1">Uncharacterized protein</fullName>
    </submittedName>
</protein>
<name>A0AAP0LBH7_9MAGN</name>
<comment type="caution">
    <text evidence="1">The sequence shown here is derived from an EMBL/GenBank/DDBJ whole genome shotgun (WGS) entry which is preliminary data.</text>
</comment>
<proteinExistence type="predicted"/>
<gene>
    <name evidence="1" type="ORF">Scep_001150</name>
</gene>
<evidence type="ECO:0000313" key="1">
    <source>
        <dbReference type="EMBL" id="KAK9165959.1"/>
    </source>
</evidence>
<organism evidence="1 2">
    <name type="scientific">Stephania cephalantha</name>
    <dbReference type="NCBI Taxonomy" id="152367"/>
    <lineage>
        <taxon>Eukaryota</taxon>
        <taxon>Viridiplantae</taxon>
        <taxon>Streptophyta</taxon>
        <taxon>Embryophyta</taxon>
        <taxon>Tracheophyta</taxon>
        <taxon>Spermatophyta</taxon>
        <taxon>Magnoliopsida</taxon>
        <taxon>Ranunculales</taxon>
        <taxon>Menispermaceae</taxon>
        <taxon>Menispermoideae</taxon>
        <taxon>Cissampelideae</taxon>
        <taxon>Stephania</taxon>
    </lineage>
</organism>
<accession>A0AAP0LBH7</accession>
<evidence type="ECO:0000313" key="2">
    <source>
        <dbReference type="Proteomes" id="UP001419268"/>
    </source>
</evidence>